<comment type="caution">
    <text evidence="1">The sequence shown here is derived from an EMBL/GenBank/DDBJ whole genome shotgun (WGS) entry which is preliminary data.</text>
</comment>
<accession>A0ACB9GD09</accession>
<name>A0ACB9GD09_CICIN</name>
<gene>
    <name evidence="1" type="ORF">L2E82_10942</name>
</gene>
<reference evidence="1 2" key="2">
    <citation type="journal article" date="2022" name="Mol. Ecol. Resour.">
        <title>The genomes of chicory, endive, great burdock and yacon provide insights into Asteraceae paleo-polyploidization history and plant inulin production.</title>
        <authorList>
            <person name="Fan W."/>
            <person name="Wang S."/>
            <person name="Wang H."/>
            <person name="Wang A."/>
            <person name="Jiang F."/>
            <person name="Liu H."/>
            <person name="Zhao H."/>
            <person name="Xu D."/>
            <person name="Zhang Y."/>
        </authorList>
    </citation>
    <scope>NUCLEOTIDE SEQUENCE [LARGE SCALE GENOMIC DNA]</scope>
    <source>
        <strain evidence="2">cv. Punajuju</strain>
        <tissue evidence="1">Leaves</tissue>
    </source>
</reference>
<evidence type="ECO:0000313" key="2">
    <source>
        <dbReference type="Proteomes" id="UP001055811"/>
    </source>
</evidence>
<dbReference type="Proteomes" id="UP001055811">
    <property type="component" value="Linkage Group LG02"/>
</dbReference>
<keyword evidence="2" id="KW-1185">Reference proteome</keyword>
<protein>
    <submittedName>
        <fullName evidence="1">Uncharacterized protein</fullName>
    </submittedName>
</protein>
<dbReference type="EMBL" id="CM042010">
    <property type="protein sequence ID" value="KAI3780948.1"/>
    <property type="molecule type" value="Genomic_DNA"/>
</dbReference>
<evidence type="ECO:0000313" key="1">
    <source>
        <dbReference type="EMBL" id="KAI3780948.1"/>
    </source>
</evidence>
<organism evidence="1 2">
    <name type="scientific">Cichorium intybus</name>
    <name type="common">Chicory</name>
    <dbReference type="NCBI Taxonomy" id="13427"/>
    <lineage>
        <taxon>Eukaryota</taxon>
        <taxon>Viridiplantae</taxon>
        <taxon>Streptophyta</taxon>
        <taxon>Embryophyta</taxon>
        <taxon>Tracheophyta</taxon>
        <taxon>Spermatophyta</taxon>
        <taxon>Magnoliopsida</taxon>
        <taxon>eudicotyledons</taxon>
        <taxon>Gunneridae</taxon>
        <taxon>Pentapetalae</taxon>
        <taxon>asterids</taxon>
        <taxon>campanulids</taxon>
        <taxon>Asterales</taxon>
        <taxon>Asteraceae</taxon>
        <taxon>Cichorioideae</taxon>
        <taxon>Cichorieae</taxon>
        <taxon>Cichoriinae</taxon>
        <taxon>Cichorium</taxon>
    </lineage>
</organism>
<reference evidence="2" key="1">
    <citation type="journal article" date="2022" name="Mol. Ecol. Resour.">
        <title>The genomes of chicory, endive, great burdock and yacon provide insights into Asteraceae palaeo-polyploidization history and plant inulin production.</title>
        <authorList>
            <person name="Fan W."/>
            <person name="Wang S."/>
            <person name="Wang H."/>
            <person name="Wang A."/>
            <person name="Jiang F."/>
            <person name="Liu H."/>
            <person name="Zhao H."/>
            <person name="Xu D."/>
            <person name="Zhang Y."/>
        </authorList>
    </citation>
    <scope>NUCLEOTIDE SEQUENCE [LARGE SCALE GENOMIC DNA]</scope>
    <source>
        <strain evidence="2">cv. Punajuju</strain>
    </source>
</reference>
<sequence>MMVYILLFSTVRLSSNGPASKKHNIMLNVFKYVKVGETENLLLNSWNTSVPLCQWRGLKWVFTDGSSLKCTDISSPQWSNISLSRDPSLHLRSLQLPSANLSGTLPPELGELSTLQSLYLSVKG</sequence>
<proteinExistence type="predicted"/>